<reference evidence="1 2" key="1">
    <citation type="submission" date="2016-01" db="EMBL/GenBank/DDBJ databases">
        <title>Complete genome sequence of a soil Actinobacterium, Isoptericola dokdonensis DS-3.</title>
        <authorList>
            <person name="Kwon S.-K."/>
            <person name="Kim J.F."/>
        </authorList>
    </citation>
    <scope>NUCLEOTIDE SEQUENCE [LARGE SCALE GENOMIC DNA]</scope>
    <source>
        <strain evidence="1 2">DS-3</strain>
    </source>
</reference>
<evidence type="ECO:0000313" key="1">
    <source>
        <dbReference type="EMBL" id="ANC32851.1"/>
    </source>
</evidence>
<dbReference type="KEGG" id="ido:I598_3342"/>
<dbReference type="RefSeq" id="WP_068204280.1">
    <property type="nucleotide sequence ID" value="NZ_CP014209.1"/>
</dbReference>
<name>A0A168G0N6_9MICO</name>
<dbReference type="Gene3D" id="3.40.50.12580">
    <property type="match status" value="1"/>
</dbReference>
<accession>A0A168G0N6</accession>
<keyword evidence="2" id="KW-1185">Reference proteome</keyword>
<sequence length="421" mass="46074">MSHVSPPKPSIVERGKVRLGQILLGVGNVANRLVRETMVGEPPLLDPDLPALTPHPVAVYFADPPDLVYQVQQWLPVLAQVAEHRPVAIVTRHWGTTAALRDLTDLPVVFVRKLDGLRPAYGRLGTKTIVYVNNSMRNFQSLIYQDALHVHVNHGESDKISMVSNQVKAYDHVVVAGQAAVERHRRALIDFDLDRLVVCGRPQLDLDVAPVLGPVTGRRTVLYAPTWSGEDDANNYTSLDRYGVAIVRALLARDDVRVVYKPHPRVLTTDDKPVAAAHQEIQRLLSAQASAGHVMPLAADVLGVFEGVDLLVTDISSVGLDFLYLRPDAPMVLTDRRTDRARLLADAPIAAATDVVDAGSVGDVAAILGANLAADPHHEARAALRDHYFGFARGESSRRFLDLMVSATDRRDVLISDPARR</sequence>
<dbReference type="OrthoDB" id="7806295at2"/>
<dbReference type="AlphaFoldDB" id="A0A168G0N6"/>
<organism evidence="1 2">
    <name type="scientific">Isoptericola dokdonensis DS-3</name>
    <dbReference type="NCBI Taxonomy" id="1300344"/>
    <lineage>
        <taxon>Bacteria</taxon>
        <taxon>Bacillati</taxon>
        <taxon>Actinomycetota</taxon>
        <taxon>Actinomycetes</taxon>
        <taxon>Micrococcales</taxon>
        <taxon>Promicromonosporaceae</taxon>
        <taxon>Isoptericola</taxon>
    </lineage>
</organism>
<dbReference type="InterPro" id="IPR007554">
    <property type="entry name" value="Glycerophosphate_synth"/>
</dbReference>
<dbReference type="InterPro" id="IPR043148">
    <property type="entry name" value="TagF_C"/>
</dbReference>
<keyword evidence="1" id="KW-0808">Transferase</keyword>
<dbReference type="GO" id="GO:0047355">
    <property type="term" value="F:CDP-glycerol glycerophosphotransferase activity"/>
    <property type="evidence" value="ECO:0007669"/>
    <property type="project" value="InterPro"/>
</dbReference>
<dbReference type="PATRIC" id="fig|1300344.3.peg.3363"/>
<dbReference type="Pfam" id="PF04464">
    <property type="entry name" value="Glyphos_transf"/>
    <property type="match status" value="1"/>
</dbReference>
<dbReference type="Proteomes" id="UP000076794">
    <property type="component" value="Chromosome"/>
</dbReference>
<proteinExistence type="predicted"/>
<gene>
    <name evidence="1" type="ORF">I598_3342</name>
</gene>
<dbReference type="SUPFAM" id="SSF53756">
    <property type="entry name" value="UDP-Glycosyltransferase/glycogen phosphorylase"/>
    <property type="match status" value="1"/>
</dbReference>
<dbReference type="EMBL" id="CP014209">
    <property type="protein sequence ID" value="ANC32851.1"/>
    <property type="molecule type" value="Genomic_DNA"/>
</dbReference>
<protein>
    <submittedName>
        <fullName evidence="1">CDP-Glycerol:Poly(Glycerophosphate) glycerophosphotransferase</fullName>
    </submittedName>
</protein>
<dbReference type="STRING" id="1300344.I598_3342"/>
<dbReference type="GO" id="GO:0016020">
    <property type="term" value="C:membrane"/>
    <property type="evidence" value="ECO:0007669"/>
    <property type="project" value="InterPro"/>
</dbReference>
<evidence type="ECO:0000313" key="2">
    <source>
        <dbReference type="Proteomes" id="UP000076794"/>
    </source>
</evidence>